<comment type="caution">
    <text evidence="7">The sequence shown here is derived from an EMBL/GenBank/DDBJ whole genome shotgun (WGS) entry which is preliminary data.</text>
</comment>
<dbReference type="EMBL" id="JXAK01000029">
    <property type="protein sequence ID" value="KIL39937.1"/>
    <property type="molecule type" value="Genomic_DNA"/>
</dbReference>
<keyword evidence="3 5" id="KW-1133">Transmembrane helix</keyword>
<organism evidence="7 8">
    <name type="scientific">Gordoniibacillus kamchatkensis</name>
    <dbReference type="NCBI Taxonomy" id="1590651"/>
    <lineage>
        <taxon>Bacteria</taxon>
        <taxon>Bacillati</taxon>
        <taxon>Bacillota</taxon>
        <taxon>Bacilli</taxon>
        <taxon>Bacillales</taxon>
        <taxon>Paenibacillaceae</taxon>
        <taxon>Gordoniibacillus</taxon>
    </lineage>
</organism>
<evidence type="ECO:0000256" key="2">
    <source>
        <dbReference type="ARBA" id="ARBA00022692"/>
    </source>
</evidence>
<evidence type="ECO:0000256" key="5">
    <source>
        <dbReference type="SAM" id="Phobius"/>
    </source>
</evidence>
<comment type="subcellular location">
    <subcellularLocation>
        <location evidence="1">Membrane</location>
        <topology evidence="1">Multi-pass membrane protein</topology>
    </subcellularLocation>
</comment>
<dbReference type="Proteomes" id="UP000031967">
    <property type="component" value="Unassembled WGS sequence"/>
</dbReference>
<feature type="transmembrane region" description="Helical" evidence="5">
    <location>
        <begin position="110"/>
        <end position="132"/>
    </location>
</feature>
<proteinExistence type="predicted"/>
<feature type="transmembrane region" description="Helical" evidence="5">
    <location>
        <begin position="38"/>
        <end position="60"/>
    </location>
</feature>
<accession>A0ABR5AGC3</accession>
<evidence type="ECO:0000313" key="8">
    <source>
        <dbReference type="Proteomes" id="UP000031967"/>
    </source>
</evidence>
<evidence type="ECO:0000256" key="4">
    <source>
        <dbReference type="ARBA" id="ARBA00023136"/>
    </source>
</evidence>
<evidence type="ECO:0000259" key="6">
    <source>
        <dbReference type="Pfam" id="PF04893"/>
    </source>
</evidence>
<sequence length="215" mass="24233">MNRNFPVPARVVRPLKIGLSVFFHPADGFRELRDYQSLAAAVVLLLLSFAVRVASIMLASFHIASLQPEDANIVLEAARILLPAVSWAISCYLITSIMDGETFFGHHLLAVSYSLLPYIVFTLPITLLTLVLTRDERYVIYVLNWLVWAWVGLLLIVSLAVMNDYSLKKTIGVTLLSLFVLVIFWAAIGLVFALTNHVVTFVGDVYREVQYIWFN</sequence>
<name>A0ABR5AGC3_9BACL</name>
<keyword evidence="8" id="KW-1185">Reference proteome</keyword>
<evidence type="ECO:0000313" key="7">
    <source>
        <dbReference type="EMBL" id="KIL39937.1"/>
    </source>
</evidence>
<reference evidence="7 8" key="1">
    <citation type="submission" date="2014-12" db="EMBL/GenBank/DDBJ databases">
        <title>Draft genome sequence of Paenibacillus kamchatkensis strain B-2647.</title>
        <authorList>
            <person name="Karlyshev A.V."/>
            <person name="Kudryashova E.B."/>
        </authorList>
    </citation>
    <scope>NUCLEOTIDE SEQUENCE [LARGE SCALE GENOMIC DNA]</scope>
    <source>
        <strain evidence="7 8">VKM B-2647</strain>
    </source>
</reference>
<dbReference type="Pfam" id="PF04893">
    <property type="entry name" value="Yip1"/>
    <property type="match status" value="1"/>
</dbReference>
<protein>
    <recommendedName>
        <fullName evidence="6">Yip1 domain-containing protein</fullName>
    </recommendedName>
</protein>
<dbReference type="RefSeq" id="WP_041048735.1">
    <property type="nucleotide sequence ID" value="NZ_JXAK01000029.1"/>
</dbReference>
<keyword evidence="2 5" id="KW-0812">Transmembrane</keyword>
<gene>
    <name evidence="7" type="ORF">SD70_17115</name>
</gene>
<keyword evidence="4 5" id="KW-0472">Membrane</keyword>
<evidence type="ECO:0000256" key="1">
    <source>
        <dbReference type="ARBA" id="ARBA00004141"/>
    </source>
</evidence>
<feature type="transmembrane region" description="Helical" evidence="5">
    <location>
        <begin position="80"/>
        <end position="98"/>
    </location>
</feature>
<feature type="domain" description="Yip1" evidence="6">
    <location>
        <begin position="20"/>
        <end position="188"/>
    </location>
</feature>
<feature type="transmembrane region" description="Helical" evidence="5">
    <location>
        <begin position="173"/>
        <end position="194"/>
    </location>
</feature>
<evidence type="ECO:0000256" key="3">
    <source>
        <dbReference type="ARBA" id="ARBA00022989"/>
    </source>
</evidence>
<dbReference type="InterPro" id="IPR006977">
    <property type="entry name" value="Yip1_dom"/>
</dbReference>
<feature type="transmembrane region" description="Helical" evidence="5">
    <location>
        <begin position="138"/>
        <end position="161"/>
    </location>
</feature>